<keyword evidence="1" id="KW-0812">Transmembrane</keyword>
<feature type="transmembrane region" description="Helical" evidence="1">
    <location>
        <begin position="108"/>
        <end position="128"/>
    </location>
</feature>
<reference evidence="2" key="1">
    <citation type="journal article" date="2020" name="Stud. Mycol.">
        <title>101 Dothideomycetes genomes: a test case for predicting lifestyles and emergence of pathogens.</title>
        <authorList>
            <person name="Haridas S."/>
            <person name="Albert R."/>
            <person name="Binder M."/>
            <person name="Bloem J."/>
            <person name="Labutti K."/>
            <person name="Salamov A."/>
            <person name="Andreopoulos B."/>
            <person name="Baker S."/>
            <person name="Barry K."/>
            <person name="Bills G."/>
            <person name="Bluhm B."/>
            <person name="Cannon C."/>
            <person name="Castanera R."/>
            <person name="Culley D."/>
            <person name="Daum C."/>
            <person name="Ezra D."/>
            <person name="Gonzalez J."/>
            <person name="Henrissat B."/>
            <person name="Kuo A."/>
            <person name="Liang C."/>
            <person name="Lipzen A."/>
            <person name="Lutzoni F."/>
            <person name="Magnuson J."/>
            <person name="Mondo S."/>
            <person name="Nolan M."/>
            <person name="Ohm R."/>
            <person name="Pangilinan J."/>
            <person name="Park H.-J."/>
            <person name="Ramirez L."/>
            <person name="Alfaro M."/>
            <person name="Sun H."/>
            <person name="Tritt A."/>
            <person name="Yoshinaga Y."/>
            <person name="Zwiers L.-H."/>
            <person name="Turgeon B."/>
            <person name="Goodwin S."/>
            <person name="Spatafora J."/>
            <person name="Crous P."/>
            <person name="Grigoriev I."/>
        </authorList>
    </citation>
    <scope>NUCLEOTIDE SEQUENCE</scope>
    <source>
        <strain evidence="2">CBS 121410</strain>
    </source>
</reference>
<comment type="caution">
    <text evidence="2">The sequence shown here is derived from an EMBL/GenBank/DDBJ whole genome shotgun (WGS) entry which is preliminary data.</text>
</comment>
<dbReference type="EMBL" id="ML978719">
    <property type="protein sequence ID" value="KAF2087716.1"/>
    <property type="molecule type" value="Genomic_DNA"/>
</dbReference>
<keyword evidence="3" id="KW-1185">Reference proteome</keyword>
<organism evidence="2 3">
    <name type="scientific">Saccharata proteae CBS 121410</name>
    <dbReference type="NCBI Taxonomy" id="1314787"/>
    <lineage>
        <taxon>Eukaryota</taxon>
        <taxon>Fungi</taxon>
        <taxon>Dikarya</taxon>
        <taxon>Ascomycota</taxon>
        <taxon>Pezizomycotina</taxon>
        <taxon>Dothideomycetes</taxon>
        <taxon>Dothideomycetes incertae sedis</taxon>
        <taxon>Botryosphaeriales</taxon>
        <taxon>Saccharataceae</taxon>
        <taxon>Saccharata</taxon>
    </lineage>
</organism>
<protein>
    <submittedName>
        <fullName evidence="2">Uncharacterized protein</fullName>
    </submittedName>
</protein>
<feature type="transmembrane region" description="Helical" evidence="1">
    <location>
        <begin position="167"/>
        <end position="191"/>
    </location>
</feature>
<gene>
    <name evidence="2" type="ORF">K490DRAFT_41396</name>
</gene>
<evidence type="ECO:0000313" key="3">
    <source>
        <dbReference type="Proteomes" id="UP000799776"/>
    </source>
</evidence>
<feature type="transmembrane region" description="Helical" evidence="1">
    <location>
        <begin position="14"/>
        <end position="36"/>
    </location>
</feature>
<dbReference type="OrthoDB" id="5352400at2759"/>
<evidence type="ECO:0000256" key="1">
    <source>
        <dbReference type="SAM" id="Phobius"/>
    </source>
</evidence>
<dbReference type="Proteomes" id="UP000799776">
    <property type="component" value="Unassembled WGS sequence"/>
</dbReference>
<keyword evidence="1" id="KW-0472">Membrane</keyword>
<keyword evidence="1" id="KW-1133">Transmembrane helix</keyword>
<proteinExistence type="predicted"/>
<feature type="transmembrane region" description="Helical" evidence="1">
    <location>
        <begin position="75"/>
        <end position="96"/>
    </location>
</feature>
<accession>A0A9P4HWG3</accession>
<evidence type="ECO:0000313" key="2">
    <source>
        <dbReference type="EMBL" id="KAF2087716.1"/>
    </source>
</evidence>
<sequence length="270" mass="30103">MRFFISRSWKNRKLMIAMLIIEFPFTVAMLTLFGIANPNLYRTALWQEGADLGFNSAPSVVVYAMANYRPVSIPLVWSQFITTWNLVISVVSMFILLVKTTMFTVNMFYPILSLLVHVGLIAIYGYSIHGQIGHDTLDPSRPSTGLPWYIGHSCGLASTGKLKGYCLQAKACFVVAILMVVLFSVYTLIAIHSMIPTKQQRLARASKIIERQEIEAKLGSSPDEDIAQQWEMHQWPGTPGTVGAMKSPATPRTRAFNMLGAKGDLPLRQT</sequence>
<dbReference type="AlphaFoldDB" id="A0A9P4HWG3"/>
<name>A0A9P4HWG3_9PEZI</name>